<dbReference type="PANTHER" id="PTHR47681">
    <property type="entry name" value="PHOSPHATIDYLINOSITOL N-ACETYLGLUCOSAMINYLTRANSFERASE SUBUNIT P-RELATED"/>
    <property type="match status" value="1"/>
</dbReference>
<comment type="caution">
    <text evidence="7">The sequence shown here is derived from an EMBL/GenBank/DDBJ whole genome shotgun (WGS) entry which is preliminary data.</text>
</comment>
<accession>A0AAV8T950</accession>
<reference evidence="7 8" key="1">
    <citation type="submission" date="2021-09" db="EMBL/GenBank/DDBJ databases">
        <title>Genomic insights and catalytic innovation underlie evolution of tropane alkaloids biosynthesis.</title>
        <authorList>
            <person name="Wang Y.-J."/>
            <person name="Tian T."/>
            <person name="Huang J.-P."/>
            <person name="Huang S.-X."/>
        </authorList>
    </citation>
    <scope>NUCLEOTIDE SEQUENCE [LARGE SCALE GENOMIC DNA]</scope>
    <source>
        <strain evidence="7">KIB-2018</strain>
        <tissue evidence="7">Leaf</tissue>
    </source>
</reference>
<evidence type="ECO:0000259" key="6">
    <source>
        <dbReference type="Pfam" id="PF08510"/>
    </source>
</evidence>
<gene>
    <name evidence="7" type="ORF">K2173_012227</name>
</gene>
<proteinExistence type="predicted"/>
<dbReference type="InterPro" id="IPR013717">
    <property type="entry name" value="PIG-P"/>
</dbReference>
<comment type="subcellular location">
    <subcellularLocation>
        <location evidence="1">Membrane</location>
        <topology evidence="1">Multi-pass membrane protein</topology>
    </subcellularLocation>
</comment>
<protein>
    <recommendedName>
        <fullName evidence="6">PIG-P domain-containing protein</fullName>
    </recommendedName>
</protein>
<organism evidence="7 8">
    <name type="scientific">Erythroxylum novogranatense</name>
    <dbReference type="NCBI Taxonomy" id="1862640"/>
    <lineage>
        <taxon>Eukaryota</taxon>
        <taxon>Viridiplantae</taxon>
        <taxon>Streptophyta</taxon>
        <taxon>Embryophyta</taxon>
        <taxon>Tracheophyta</taxon>
        <taxon>Spermatophyta</taxon>
        <taxon>Magnoliopsida</taxon>
        <taxon>eudicotyledons</taxon>
        <taxon>Gunneridae</taxon>
        <taxon>Pentapetalae</taxon>
        <taxon>rosids</taxon>
        <taxon>fabids</taxon>
        <taxon>Malpighiales</taxon>
        <taxon>Erythroxylaceae</taxon>
        <taxon>Erythroxylum</taxon>
    </lineage>
</organism>
<feature type="domain" description="PIG-P" evidence="6">
    <location>
        <begin position="104"/>
        <end position="217"/>
    </location>
</feature>
<feature type="transmembrane region" description="Helical" evidence="5">
    <location>
        <begin position="105"/>
        <end position="127"/>
    </location>
</feature>
<dbReference type="Proteomes" id="UP001159364">
    <property type="component" value="Linkage Group LG06"/>
</dbReference>
<evidence type="ECO:0000256" key="2">
    <source>
        <dbReference type="ARBA" id="ARBA00022692"/>
    </source>
</evidence>
<feature type="transmembrane region" description="Helical" evidence="5">
    <location>
        <begin position="147"/>
        <end position="167"/>
    </location>
</feature>
<dbReference type="GO" id="GO:0016020">
    <property type="term" value="C:membrane"/>
    <property type="evidence" value="ECO:0007669"/>
    <property type="project" value="UniProtKB-SubCell"/>
</dbReference>
<evidence type="ECO:0000256" key="1">
    <source>
        <dbReference type="ARBA" id="ARBA00004141"/>
    </source>
</evidence>
<name>A0AAV8T950_9ROSI</name>
<evidence type="ECO:0000256" key="5">
    <source>
        <dbReference type="SAM" id="Phobius"/>
    </source>
</evidence>
<dbReference type="AlphaFoldDB" id="A0AAV8T950"/>
<keyword evidence="2 5" id="KW-0812">Transmembrane</keyword>
<dbReference type="PANTHER" id="PTHR47681:SF3">
    <property type="entry name" value="PHOSPHATIDYLINOSITOL N-ACETYLGLUCOSAMINYLTRANSFERASE SUBUNIT P-RELATED"/>
    <property type="match status" value="1"/>
</dbReference>
<feature type="transmembrane region" description="Helical" evidence="5">
    <location>
        <begin position="12"/>
        <end position="32"/>
    </location>
</feature>
<keyword evidence="4 5" id="KW-0472">Membrane</keyword>
<evidence type="ECO:0000313" key="8">
    <source>
        <dbReference type="Proteomes" id="UP001159364"/>
    </source>
</evidence>
<keyword evidence="8" id="KW-1185">Reference proteome</keyword>
<dbReference type="EMBL" id="JAIWQS010000006">
    <property type="protein sequence ID" value="KAJ8762735.1"/>
    <property type="molecule type" value="Genomic_DNA"/>
</dbReference>
<evidence type="ECO:0000256" key="3">
    <source>
        <dbReference type="ARBA" id="ARBA00022989"/>
    </source>
</evidence>
<keyword evidence="3 5" id="KW-1133">Transmembrane helix</keyword>
<sequence>MFFLFSTKVLPLLHVPAFYHQIVGGWTIKFGYSLGWKRRRCFFFTLFGNDSIFEKRAMEDSFSVSSPRGVLSFSKKRRATVSFADPDKASGFGISGQQGPKPLEVYGFVGSITTVVATVIFFVWAYVPEAWLHSMGIYYYPNRYWALVLPTYVMVAIALGLIFYLGLNFMSTPAQASCYTIFDEFSKDPSDFVPEGDEKPIEPISDIDLYEINDLMFGYKM</sequence>
<evidence type="ECO:0000256" key="4">
    <source>
        <dbReference type="ARBA" id="ARBA00023136"/>
    </source>
</evidence>
<evidence type="ECO:0000313" key="7">
    <source>
        <dbReference type="EMBL" id="KAJ8762735.1"/>
    </source>
</evidence>
<dbReference type="Pfam" id="PF08510">
    <property type="entry name" value="PIG-P"/>
    <property type="match status" value="1"/>
</dbReference>